<keyword evidence="3" id="KW-1185">Reference proteome</keyword>
<gene>
    <name evidence="2" type="ORF">RT717_06090</name>
</gene>
<feature type="transmembrane region" description="Helical" evidence="1">
    <location>
        <begin position="109"/>
        <end position="129"/>
    </location>
</feature>
<feature type="transmembrane region" description="Helical" evidence="1">
    <location>
        <begin position="23"/>
        <end position="46"/>
    </location>
</feature>
<proteinExistence type="predicted"/>
<keyword evidence="1" id="KW-0812">Transmembrane</keyword>
<organism evidence="2 3">
    <name type="scientific">Imperialibacter roseus</name>
    <dbReference type="NCBI Taxonomy" id="1324217"/>
    <lineage>
        <taxon>Bacteria</taxon>
        <taxon>Pseudomonadati</taxon>
        <taxon>Bacteroidota</taxon>
        <taxon>Cytophagia</taxon>
        <taxon>Cytophagales</taxon>
        <taxon>Flammeovirgaceae</taxon>
        <taxon>Imperialibacter</taxon>
    </lineage>
</organism>
<feature type="transmembrane region" description="Helical" evidence="1">
    <location>
        <begin position="68"/>
        <end position="89"/>
    </location>
</feature>
<reference evidence="2 3" key="1">
    <citation type="journal article" date="2023" name="Microbiol. Resour. Announc.">
        <title>Complete Genome Sequence of Imperialibacter roseus strain P4T.</title>
        <authorList>
            <person name="Tizabi D.R."/>
            <person name="Bachvaroff T."/>
            <person name="Hill R.T."/>
        </authorList>
    </citation>
    <scope>NUCLEOTIDE SEQUENCE [LARGE SCALE GENOMIC DNA]</scope>
    <source>
        <strain evidence="2 3">P4T</strain>
    </source>
</reference>
<keyword evidence="1" id="KW-1133">Transmembrane helix</keyword>
<evidence type="ECO:0000256" key="1">
    <source>
        <dbReference type="SAM" id="Phobius"/>
    </source>
</evidence>
<dbReference type="EMBL" id="CP136051">
    <property type="protein sequence ID" value="WOK08204.1"/>
    <property type="molecule type" value="Genomic_DNA"/>
</dbReference>
<protein>
    <recommendedName>
        <fullName evidence="4">Beta-carotene 15,15'-monooxygenase</fullName>
    </recommendedName>
</protein>
<accession>A0ABZ0IVN3</accession>
<feature type="transmembrane region" description="Helical" evidence="1">
    <location>
        <begin position="135"/>
        <end position="156"/>
    </location>
</feature>
<evidence type="ECO:0000313" key="2">
    <source>
        <dbReference type="EMBL" id="WOK08204.1"/>
    </source>
</evidence>
<evidence type="ECO:0000313" key="3">
    <source>
        <dbReference type="Proteomes" id="UP001302349"/>
    </source>
</evidence>
<evidence type="ECO:0008006" key="4">
    <source>
        <dbReference type="Google" id="ProtNLM"/>
    </source>
</evidence>
<dbReference type="Proteomes" id="UP001302349">
    <property type="component" value="Chromosome"/>
</dbReference>
<keyword evidence="1" id="KW-0472">Membrane</keyword>
<name>A0ABZ0IVN3_9BACT</name>
<sequence length="205" mass="22380">MEKQKYLDDLQEIKSIMDRSSRFISLSGISGIVAGCLGLIGAYVAYEMVYSGQDYLGYRQALLSNENISQLLIIAVALLLSAVGAGLFFTQRKASKNNQKLWDSQARRLLINLFIPLAAGGMLCVILLFKGLIGLLAPLTLLFYGLALVNASKYTLSEVRSLGLMQVALGLLACQFIGYGLLFWAVGFGLLHIIYGIVMHVKYGS</sequence>
<dbReference type="RefSeq" id="WP_317490848.1">
    <property type="nucleotide sequence ID" value="NZ_CP136051.1"/>
</dbReference>
<feature type="transmembrane region" description="Helical" evidence="1">
    <location>
        <begin position="168"/>
        <end position="195"/>
    </location>
</feature>